<keyword evidence="5" id="KW-0408">Iron</keyword>
<dbReference type="PROSITE" id="PS51918">
    <property type="entry name" value="RADICAL_SAM"/>
    <property type="match status" value="1"/>
</dbReference>
<evidence type="ECO:0000256" key="2">
    <source>
        <dbReference type="ARBA" id="ARBA00022485"/>
    </source>
</evidence>
<comment type="cofactor">
    <cofactor evidence="1">
        <name>[4Fe-4S] cluster</name>
        <dbReference type="ChEBI" id="CHEBI:49883"/>
    </cofactor>
</comment>
<evidence type="ECO:0000256" key="3">
    <source>
        <dbReference type="ARBA" id="ARBA00022691"/>
    </source>
</evidence>
<dbReference type="NCBIfam" id="NF038283">
    <property type="entry name" value="viperin_w_prok"/>
    <property type="match status" value="1"/>
</dbReference>
<evidence type="ECO:0000256" key="1">
    <source>
        <dbReference type="ARBA" id="ARBA00001966"/>
    </source>
</evidence>
<accession>X1AU72</accession>
<organism evidence="9">
    <name type="scientific">marine sediment metagenome</name>
    <dbReference type="NCBI Taxonomy" id="412755"/>
    <lineage>
        <taxon>unclassified sequences</taxon>
        <taxon>metagenomes</taxon>
        <taxon>ecological metagenomes</taxon>
    </lineage>
</organism>
<protein>
    <recommendedName>
        <fullName evidence="8">Radical SAM core domain-containing protein</fullName>
    </recommendedName>
</protein>
<keyword evidence="2" id="KW-0004">4Fe-4S</keyword>
<dbReference type="SUPFAM" id="SSF102114">
    <property type="entry name" value="Radical SAM enzymes"/>
    <property type="match status" value="1"/>
</dbReference>
<dbReference type="GO" id="GO:0051539">
    <property type="term" value="F:4 iron, 4 sulfur cluster binding"/>
    <property type="evidence" value="ECO:0007669"/>
    <property type="project" value="UniProtKB-KW"/>
</dbReference>
<sequence>MDETKMIKKNPISVNLHFWPYCNMKCKYCFANFSHIIVPLSKNDWFRIIQLLVEFGIKKINFVGGEPTLCKFLGELIEYSKDFHLITGIVSNGTGITQQFIKQYGNKIDWIGLSLDSGNEMTQKMLGRGNGKYVQSTINKSKMVKNAGIKLKINSVITHLNYTEDITELIKIINPSRWKVFQVLKINGQNSKNVNELLITNAEFREFVKTHEYLNPIVEDNDSMIDSYAMIDPLGRFFQNTQKIYSFSRPILELGVRNAFDELKYNYMKFLERGGVYV</sequence>
<keyword evidence="6" id="KW-0411">Iron-sulfur</keyword>
<dbReference type="CDD" id="cd01335">
    <property type="entry name" value="Radical_SAM"/>
    <property type="match status" value="1"/>
</dbReference>
<dbReference type="GO" id="GO:0003824">
    <property type="term" value="F:catalytic activity"/>
    <property type="evidence" value="ECO:0007669"/>
    <property type="project" value="InterPro"/>
</dbReference>
<dbReference type="SFLD" id="SFLDS00029">
    <property type="entry name" value="Radical_SAM"/>
    <property type="match status" value="1"/>
</dbReference>
<evidence type="ECO:0000256" key="5">
    <source>
        <dbReference type="ARBA" id="ARBA00023004"/>
    </source>
</evidence>
<dbReference type="AlphaFoldDB" id="X1AU72"/>
<reference evidence="9" key="1">
    <citation type="journal article" date="2014" name="Front. Microbiol.">
        <title>High frequency of phylogenetically diverse reductive dehalogenase-homologous genes in deep subseafloor sedimentary metagenomes.</title>
        <authorList>
            <person name="Kawai M."/>
            <person name="Futagami T."/>
            <person name="Toyoda A."/>
            <person name="Takaki Y."/>
            <person name="Nishi S."/>
            <person name="Hori S."/>
            <person name="Arai W."/>
            <person name="Tsubouchi T."/>
            <person name="Morono Y."/>
            <person name="Uchiyama I."/>
            <person name="Ito T."/>
            <person name="Fujiyama A."/>
            <person name="Inagaki F."/>
            <person name="Takami H."/>
        </authorList>
    </citation>
    <scope>NUCLEOTIDE SEQUENCE</scope>
    <source>
        <strain evidence="9">Expedition CK06-06</strain>
    </source>
</reference>
<dbReference type="InterPro" id="IPR013785">
    <property type="entry name" value="Aldolase_TIM"/>
</dbReference>
<dbReference type="PANTHER" id="PTHR21339:SF0">
    <property type="entry name" value="S-ADENOSYLMETHIONINE-DEPENDENT NUCLEOTIDE DEHYDRATASE RSAD2"/>
    <property type="match status" value="1"/>
</dbReference>
<gene>
    <name evidence="9" type="ORF">S01H4_30212</name>
</gene>
<dbReference type="Pfam" id="PF04055">
    <property type="entry name" value="Radical_SAM"/>
    <property type="match status" value="1"/>
</dbReference>
<dbReference type="InterPro" id="IPR058240">
    <property type="entry name" value="rSAM_sf"/>
</dbReference>
<dbReference type="SMART" id="SM00729">
    <property type="entry name" value="Elp3"/>
    <property type="match status" value="1"/>
</dbReference>
<evidence type="ECO:0000256" key="7">
    <source>
        <dbReference type="ARBA" id="ARBA00023118"/>
    </source>
</evidence>
<dbReference type="SFLD" id="SFLDG01088">
    <property type="entry name" value="antiviral_proteins"/>
    <property type="match status" value="1"/>
</dbReference>
<evidence type="ECO:0000256" key="6">
    <source>
        <dbReference type="ARBA" id="ARBA00023014"/>
    </source>
</evidence>
<evidence type="ECO:0000313" key="9">
    <source>
        <dbReference type="EMBL" id="GAG86270.1"/>
    </source>
</evidence>
<dbReference type="EMBL" id="BART01015574">
    <property type="protein sequence ID" value="GAG86270.1"/>
    <property type="molecule type" value="Genomic_DNA"/>
</dbReference>
<dbReference type="InterPro" id="IPR006638">
    <property type="entry name" value="Elp3/MiaA/NifB-like_rSAM"/>
</dbReference>
<proteinExistence type="predicted"/>
<keyword evidence="7" id="KW-0051">Antiviral defense</keyword>
<dbReference type="InterPro" id="IPR051196">
    <property type="entry name" value="RSAD2/Viperin_antiviral"/>
</dbReference>
<dbReference type="GO" id="GO:0046872">
    <property type="term" value="F:metal ion binding"/>
    <property type="evidence" value="ECO:0007669"/>
    <property type="project" value="UniProtKB-KW"/>
</dbReference>
<name>X1AU72_9ZZZZ</name>
<keyword evidence="4" id="KW-0479">Metal-binding</keyword>
<comment type="caution">
    <text evidence="9">The sequence shown here is derived from an EMBL/GenBank/DDBJ whole genome shotgun (WGS) entry which is preliminary data.</text>
</comment>
<dbReference type="PANTHER" id="PTHR21339">
    <property type="entry name" value="RADICAL S-ADENOSYL METHIONINE DOMAIN-CONTAINING PROTEIN 2"/>
    <property type="match status" value="1"/>
</dbReference>
<evidence type="ECO:0000259" key="8">
    <source>
        <dbReference type="PROSITE" id="PS51918"/>
    </source>
</evidence>
<dbReference type="GO" id="GO:0051607">
    <property type="term" value="P:defense response to virus"/>
    <property type="evidence" value="ECO:0007669"/>
    <property type="project" value="UniProtKB-KW"/>
</dbReference>
<dbReference type="Gene3D" id="3.20.20.70">
    <property type="entry name" value="Aldolase class I"/>
    <property type="match status" value="1"/>
</dbReference>
<keyword evidence="3" id="KW-0949">S-adenosyl-L-methionine</keyword>
<dbReference type="InterPro" id="IPR007197">
    <property type="entry name" value="rSAM"/>
</dbReference>
<feature type="domain" description="Radical SAM core" evidence="8">
    <location>
        <begin position="8"/>
        <end position="217"/>
    </location>
</feature>
<evidence type="ECO:0000256" key="4">
    <source>
        <dbReference type="ARBA" id="ARBA00022723"/>
    </source>
</evidence>
<dbReference type="SFLD" id="SFLDG01067">
    <property type="entry name" value="SPASM/twitch_domain_containing"/>
    <property type="match status" value="1"/>
</dbReference>